<dbReference type="EMBL" id="CM034404">
    <property type="protein sequence ID" value="KAJ0174186.1"/>
    <property type="molecule type" value="Genomic_DNA"/>
</dbReference>
<proteinExistence type="predicted"/>
<accession>A0ACC1CRN4</accession>
<evidence type="ECO:0000313" key="1">
    <source>
        <dbReference type="EMBL" id="KAJ0174186.1"/>
    </source>
</evidence>
<comment type="caution">
    <text evidence="1">The sequence shown here is derived from an EMBL/GenBank/DDBJ whole genome shotgun (WGS) entry which is preliminary data.</text>
</comment>
<organism evidence="1 2">
    <name type="scientific">Dendrolimus kikuchii</name>
    <dbReference type="NCBI Taxonomy" id="765133"/>
    <lineage>
        <taxon>Eukaryota</taxon>
        <taxon>Metazoa</taxon>
        <taxon>Ecdysozoa</taxon>
        <taxon>Arthropoda</taxon>
        <taxon>Hexapoda</taxon>
        <taxon>Insecta</taxon>
        <taxon>Pterygota</taxon>
        <taxon>Neoptera</taxon>
        <taxon>Endopterygota</taxon>
        <taxon>Lepidoptera</taxon>
        <taxon>Glossata</taxon>
        <taxon>Ditrysia</taxon>
        <taxon>Bombycoidea</taxon>
        <taxon>Lasiocampidae</taxon>
        <taxon>Dendrolimus</taxon>
    </lineage>
</organism>
<protein>
    <submittedName>
        <fullName evidence="1">Uncharacterized protein</fullName>
    </submittedName>
</protein>
<gene>
    <name evidence="1" type="ORF">K1T71_010332</name>
</gene>
<reference evidence="1 2" key="1">
    <citation type="journal article" date="2021" name="Front. Genet.">
        <title>Chromosome-Level Genome Assembly Reveals Significant Gene Expansion in the Toll and IMD Signaling Pathways of Dendrolimus kikuchii.</title>
        <authorList>
            <person name="Zhou J."/>
            <person name="Wu P."/>
            <person name="Xiong Z."/>
            <person name="Liu N."/>
            <person name="Zhao N."/>
            <person name="Ji M."/>
            <person name="Qiu Y."/>
            <person name="Yang B."/>
        </authorList>
    </citation>
    <scope>NUCLEOTIDE SEQUENCE [LARGE SCALE GENOMIC DNA]</scope>
    <source>
        <strain evidence="1">Ann1</strain>
    </source>
</reference>
<evidence type="ECO:0000313" key="2">
    <source>
        <dbReference type="Proteomes" id="UP000824533"/>
    </source>
</evidence>
<dbReference type="Proteomes" id="UP000824533">
    <property type="component" value="Linkage Group LG18"/>
</dbReference>
<keyword evidence="2" id="KW-1185">Reference proteome</keyword>
<name>A0ACC1CRN4_9NEOP</name>
<sequence>MINAPVPAYGEPDDSGIDSDQGSRLVGRGEERVTSEEQVANDVSSSDRASPPLYEVELTASDEDDDASVLELVIPMQSSRYQRVPTTSTKKGKPKTPRILSNLFCCMRK</sequence>